<evidence type="ECO:0000313" key="1">
    <source>
        <dbReference type="EMBL" id="TBN10870.1"/>
    </source>
</evidence>
<evidence type="ECO:0000313" key="2">
    <source>
        <dbReference type="Proteomes" id="UP000294239"/>
    </source>
</evidence>
<reference evidence="1 2" key="1">
    <citation type="submission" date="2019-02" db="EMBL/GenBank/DDBJ databases">
        <title>Current taxonomic status of genus Agrobacterium and description of Agrobacterium cavarae sp. nov. isolated from maize roots.</title>
        <authorList>
            <person name="Flores-Felix J.D."/>
            <person name="Menendez E."/>
            <person name="Ramirez-Bahena M.H."/>
            <person name="Garcia-Fraile P."/>
            <person name="Velazquez E."/>
        </authorList>
    </citation>
    <scope>NUCLEOTIDE SEQUENCE [LARGE SCALE GENOMIC DNA]</scope>
    <source>
        <strain evidence="1 2">RZME10</strain>
    </source>
</reference>
<keyword evidence="2" id="KW-1185">Reference proteome</keyword>
<dbReference type="EMBL" id="SISF01000032">
    <property type="protein sequence ID" value="TBN10870.1"/>
    <property type="molecule type" value="Genomic_DNA"/>
</dbReference>
<dbReference type="Proteomes" id="UP000294239">
    <property type="component" value="Unassembled WGS sequence"/>
</dbReference>
<name>A0ABY1Y7R6_9HYPH</name>
<dbReference type="GeneID" id="301043104"/>
<protein>
    <submittedName>
        <fullName evidence="1">Phage tail protein I</fullName>
    </submittedName>
</protein>
<gene>
    <name evidence="1" type="ORF">EYC79_18140</name>
</gene>
<accession>A0ABY1Y7R6</accession>
<proteinExistence type="predicted"/>
<comment type="caution">
    <text evidence="1">The sequence shown here is derived from an EMBL/GenBank/DDBJ whole genome shotgun (WGS) entry which is preliminary data.</text>
</comment>
<organism evidence="1 2">
    <name type="scientific">Agrobacterium cavarae</name>
    <dbReference type="NCBI Taxonomy" id="2528239"/>
    <lineage>
        <taxon>Bacteria</taxon>
        <taxon>Pseudomonadati</taxon>
        <taxon>Pseudomonadota</taxon>
        <taxon>Alphaproteobacteria</taxon>
        <taxon>Hyphomicrobiales</taxon>
        <taxon>Rhizobiaceae</taxon>
        <taxon>Rhizobium/Agrobacterium group</taxon>
        <taxon>Agrobacterium</taxon>
    </lineage>
</organism>
<dbReference type="Pfam" id="PF09684">
    <property type="entry name" value="Tail_P2_I"/>
    <property type="match status" value="1"/>
</dbReference>
<dbReference type="InterPro" id="IPR006521">
    <property type="entry name" value="Tail_protein_I"/>
</dbReference>
<sequence>MSNVATLLDPNSADEIEYALAAGMSDDLPIPYAEIMDPYRTPARFLPWLAAHHSVDLWFDDWPDDRKREMIAQCAGVSTLYPASPLAALKGTLVGLKRYLAFVDAEIIDRVAHPSRFTFGRAVIGLTPIAHKAFVAHYLVKLKLTAPKNRWQIGRSAFGRSAITSVDLEPIRRAMRAMTTAKSPETLYSVTFAWRRGITFNDNITIDGSSAFGGYRDRQRLD</sequence>
<dbReference type="RefSeq" id="WP_130978875.1">
    <property type="nucleotide sequence ID" value="NZ_SISF01000032.1"/>
</dbReference>
<dbReference type="NCBIfam" id="TIGR01634">
    <property type="entry name" value="tail_P2_I"/>
    <property type="match status" value="1"/>
</dbReference>